<comment type="caution">
    <text evidence="1">The sequence shown here is derived from an EMBL/GenBank/DDBJ whole genome shotgun (WGS) entry which is preliminary data.</text>
</comment>
<name>X1LKP4_9ZZZZ</name>
<protein>
    <recommendedName>
        <fullName evidence="2">DUF2268 domain-containing protein</fullName>
    </recommendedName>
</protein>
<proteinExistence type="predicted"/>
<organism evidence="1">
    <name type="scientific">marine sediment metagenome</name>
    <dbReference type="NCBI Taxonomy" id="412755"/>
    <lineage>
        <taxon>unclassified sequences</taxon>
        <taxon>metagenomes</taxon>
        <taxon>ecological metagenomes</taxon>
    </lineage>
</organism>
<feature type="non-terminal residue" evidence="1">
    <location>
        <position position="93"/>
    </location>
</feature>
<evidence type="ECO:0000313" key="1">
    <source>
        <dbReference type="EMBL" id="GAI19653.1"/>
    </source>
</evidence>
<gene>
    <name evidence="1" type="ORF">S06H3_31142</name>
</gene>
<sequence length="93" mass="10830">MRLSDIENPLKQAVSQYIKEIYATGALPDIKVLASREYMDRFPGLVGIGPALYHVRENTIYFMEYPFAYDVAHEVHHWHQAQEIGGERYLETM</sequence>
<reference evidence="1" key="1">
    <citation type="journal article" date="2014" name="Front. Microbiol.">
        <title>High frequency of phylogenetically diverse reductive dehalogenase-homologous genes in deep subseafloor sedimentary metagenomes.</title>
        <authorList>
            <person name="Kawai M."/>
            <person name="Futagami T."/>
            <person name="Toyoda A."/>
            <person name="Takaki Y."/>
            <person name="Nishi S."/>
            <person name="Hori S."/>
            <person name="Arai W."/>
            <person name="Tsubouchi T."/>
            <person name="Morono Y."/>
            <person name="Uchiyama I."/>
            <person name="Ito T."/>
            <person name="Fujiyama A."/>
            <person name="Inagaki F."/>
            <person name="Takami H."/>
        </authorList>
    </citation>
    <scope>NUCLEOTIDE SEQUENCE</scope>
    <source>
        <strain evidence="1">Expedition CK06-06</strain>
    </source>
</reference>
<accession>X1LKP4</accession>
<dbReference type="EMBL" id="BARV01018409">
    <property type="protein sequence ID" value="GAI19653.1"/>
    <property type="molecule type" value="Genomic_DNA"/>
</dbReference>
<dbReference type="AlphaFoldDB" id="X1LKP4"/>
<evidence type="ECO:0008006" key="2">
    <source>
        <dbReference type="Google" id="ProtNLM"/>
    </source>
</evidence>